<evidence type="ECO:0000256" key="1">
    <source>
        <dbReference type="SAM" id="Phobius"/>
    </source>
</evidence>
<dbReference type="AlphaFoldDB" id="A0A3E4S7V7"/>
<feature type="transmembrane region" description="Helical" evidence="1">
    <location>
        <begin position="58"/>
        <end position="78"/>
    </location>
</feature>
<dbReference type="Proteomes" id="UP000261288">
    <property type="component" value="Unassembled WGS sequence"/>
</dbReference>
<sequence length="177" mass="19543">MELVEYAQAVDHSRMPLLLRVLNALGWYAFLADIPLMAYAYCLVMARNGFPNLTMDEVRLVGASVLLPFVALALMSPAENWNPRGPKPKTMDEYVGDVWNLDGLAIAEPGYMDPLSGFPRIKGSYRVSWKRNGRRVEGTLGIDGTNVELRDNQGMIVSPVNPGTPVWKPGAKHSKGL</sequence>
<organism evidence="2 3">
    <name type="scientific">Bifidobacterium longum</name>
    <dbReference type="NCBI Taxonomy" id="216816"/>
    <lineage>
        <taxon>Bacteria</taxon>
        <taxon>Bacillati</taxon>
        <taxon>Actinomycetota</taxon>
        <taxon>Actinomycetes</taxon>
        <taxon>Bifidobacteriales</taxon>
        <taxon>Bifidobacteriaceae</taxon>
        <taxon>Bifidobacterium</taxon>
    </lineage>
</organism>
<keyword evidence="1" id="KW-0812">Transmembrane</keyword>
<accession>A0A3E4S7V7</accession>
<name>A0A3E4S7V7_BIFLN</name>
<dbReference type="RefSeq" id="WP_117712356.1">
    <property type="nucleotide sequence ID" value="NZ_QSRZ01000006.1"/>
</dbReference>
<dbReference type="EMBL" id="QSRZ01000006">
    <property type="protein sequence ID" value="RGL48723.1"/>
    <property type="molecule type" value="Genomic_DNA"/>
</dbReference>
<protein>
    <submittedName>
        <fullName evidence="2">Uncharacterized protein</fullName>
    </submittedName>
</protein>
<gene>
    <name evidence="2" type="ORF">DXC63_06295</name>
</gene>
<keyword evidence="1" id="KW-0472">Membrane</keyword>
<reference evidence="2 3" key="1">
    <citation type="submission" date="2018-08" db="EMBL/GenBank/DDBJ databases">
        <title>A genome reference for cultivated species of the human gut microbiota.</title>
        <authorList>
            <person name="Zou Y."/>
            <person name="Xue W."/>
            <person name="Luo G."/>
        </authorList>
    </citation>
    <scope>NUCLEOTIDE SEQUENCE [LARGE SCALE GENOMIC DNA]</scope>
    <source>
        <strain evidence="2 3">TF06-45A</strain>
    </source>
</reference>
<evidence type="ECO:0000313" key="2">
    <source>
        <dbReference type="EMBL" id="RGL48723.1"/>
    </source>
</evidence>
<evidence type="ECO:0000313" key="3">
    <source>
        <dbReference type="Proteomes" id="UP000261288"/>
    </source>
</evidence>
<feature type="transmembrane region" description="Helical" evidence="1">
    <location>
        <begin position="25"/>
        <end position="46"/>
    </location>
</feature>
<keyword evidence="1" id="KW-1133">Transmembrane helix</keyword>
<proteinExistence type="predicted"/>
<comment type="caution">
    <text evidence="2">The sequence shown here is derived from an EMBL/GenBank/DDBJ whole genome shotgun (WGS) entry which is preliminary data.</text>
</comment>